<dbReference type="InterPro" id="IPR014284">
    <property type="entry name" value="RNA_pol_sigma-70_dom"/>
</dbReference>
<dbReference type="NCBIfam" id="TIGR02937">
    <property type="entry name" value="sigma70-ECF"/>
    <property type="match status" value="1"/>
</dbReference>
<feature type="transmembrane region" description="Helical" evidence="6">
    <location>
        <begin position="308"/>
        <end position="329"/>
    </location>
</feature>
<organism evidence="9 10">
    <name type="scientific">Fimbriiglobus ruber</name>
    <dbReference type="NCBI Taxonomy" id="1908690"/>
    <lineage>
        <taxon>Bacteria</taxon>
        <taxon>Pseudomonadati</taxon>
        <taxon>Planctomycetota</taxon>
        <taxon>Planctomycetia</taxon>
        <taxon>Gemmatales</taxon>
        <taxon>Gemmataceae</taxon>
        <taxon>Fimbriiglobus</taxon>
    </lineage>
</organism>
<keyword evidence="6" id="KW-1133">Transmembrane helix</keyword>
<dbReference type="InterPro" id="IPR008972">
    <property type="entry name" value="Cupredoxin"/>
</dbReference>
<evidence type="ECO:0000259" key="8">
    <source>
        <dbReference type="Pfam" id="PF08281"/>
    </source>
</evidence>
<keyword evidence="3" id="KW-0731">Sigma factor</keyword>
<accession>A0A225DWH1</accession>
<comment type="caution">
    <text evidence="9">The sequence shown here is derived from an EMBL/GenBank/DDBJ whole genome shotgun (WGS) entry which is preliminary data.</text>
</comment>
<feature type="domain" description="RNA polymerase sigma-70 region 2" evidence="7">
    <location>
        <begin position="83"/>
        <end position="150"/>
    </location>
</feature>
<dbReference type="SUPFAM" id="SSF88659">
    <property type="entry name" value="Sigma3 and sigma4 domains of RNA polymerase sigma factors"/>
    <property type="match status" value="1"/>
</dbReference>
<feature type="compositionally biased region" description="Low complexity" evidence="5">
    <location>
        <begin position="375"/>
        <end position="384"/>
    </location>
</feature>
<keyword evidence="4" id="KW-0804">Transcription</keyword>
<dbReference type="Proteomes" id="UP000214646">
    <property type="component" value="Unassembled WGS sequence"/>
</dbReference>
<feature type="transmembrane region" description="Helical" evidence="6">
    <location>
        <begin position="274"/>
        <end position="296"/>
    </location>
</feature>
<evidence type="ECO:0000259" key="7">
    <source>
        <dbReference type="Pfam" id="PF04542"/>
    </source>
</evidence>
<dbReference type="GO" id="GO:0003677">
    <property type="term" value="F:DNA binding"/>
    <property type="evidence" value="ECO:0007669"/>
    <property type="project" value="InterPro"/>
</dbReference>
<evidence type="ECO:0000256" key="6">
    <source>
        <dbReference type="SAM" id="Phobius"/>
    </source>
</evidence>
<dbReference type="Pfam" id="PF04542">
    <property type="entry name" value="Sigma70_r2"/>
    <property type="match status" value="1"/>
</dbReference>
<dbReference type="InterPro" id="IPR007627">
    <property type="entry name" value="RNA_pol_sigma70_r2"/>
</dbReference>
<reference evidence="10" key="1">
    <citation type="submission" date="2017-06" db="EMBL/GenBank/DDBJ databases">
        <title>Genome analysis of Fimbriiglobus ruber SP5, the first member of the order Planctomycetales with confirmed chitinolytic capability.</title>
        <authorList>
            <person name="Ravin N.V."/>
            <person name="Rakitin A.L."/>
            <person name="Ivanova A.A."/>
            <person name="Beletsky A.V."/>
            <person name="Kulichevskaya I.S."/>
            <person name="Mardanov A.V."/>
            <person name="Dedysh S.N."/>
        </authorList>
    </citation>
    <scope>NUCLEOTIDE SEQUENCE [LARGE SCALE GENOMIC DNA]</scope>
    <source>
        <strain evidence="10">SP5</strain>
    </source>
</reference>
<proteinExistence type="inferred from homology"/>
<feature type="region of interest" description="Disordered" evidence="5">
    <location>
        <begin position="151"/>
        <end position="176"/>
    </location>
</feature>
<keyword evidence="6" id="KW-0812">Transmembrane</keyword>
<feature type="domain" description="RNA polymerase sigma factor 70 region 4 type 2" evidence="8">
    <location>
        <begin position="187"/>
        <end position="236"/>
    </location>
</feature>
<protein>
    <submittedName>
        <fullName evidence="9">High-affnity carbon uptake protein Hat/HatR</fullName>
    </submittedName>
</protein>
<dbReference type="InterPro" id="IPR039425">
    <property type="entry name" value="RNA_pol_sigma-70-like"/>
</dbReference>
<dbReference type="SUPFAM" id="SSF88946">
    <property type="entry name" value="Sigma2 domain of RNA polymerase sigma factors"/>
    <property type="match status" value="1"/>
</dbReference>
<dbReference type="GO" id="GO:0006352">
    <property type="term" value="P:DNA-templated transcription initiation"/>
    <property type="evidence" value="ECO:0007669"/>
    <property type="project" value="InterPro"/>
</dbReference>
<dbReference type="GO" id="GO:0016987">
    <property type="term" value="F:sigma factor activity"/>
    <property type="evidence" value="ECO:0007669"/>
    <property type="project" value="UniProtKB-KW"/>
</dbReference>
<name>A0A225DWH1_9BACT</name>
<evidence type="ECO:0000313" key="9">
    <source>
        <dbReference type="EMBL" id="OWK43914.1"/>
    </source>
</evidence>
<dbReference type="InterPro" id="IPR013324">
    <property type="entry name" value="RNA_pol_sigma_r3/r4-like"/>
</dbReference>
<evidence type="ECO:0000256" key="1">
    <source>
        <dbReference type="ARBA" id="ARBA00010641"/>
    </source>
</evidence>
<evidence type="ECO:0000313" key="10">
    <source>
        <dbReference type="Proteomes" id="UP000214646"/>
    </source>
</evidence>
<dbReference type="InterPro" id="IPR036388">
    <property type="entry name" value="WH-like_DNA-bd_sf"/>
</dbReference>
<evidence type="ECO:0000256" key="4">
    <source>
        <dbReference type="ARBA" id="ARBA00023163"/>
    </source>
</evidence>
<dbReference type="Gene3D" id="1.10.1740.10">
    <property type="match status" value="1"/>
</dbReference>
<dbReference type="InterPro" id="IPR013325">
    <property type="entry name" value="RNA_pol_sigma_r2"/>
</dbReference>
<feature type="compositionally biased region" description="Low complexity" evidence="5">
    <location>
        <begin position="167"/>
        <end position="176"/>
    </location>
</feature>
<dbReference type="Gene3D" id="2.60.40.420">
    <property type="entry name" value="Cupredoxins - blue copper proteins"/>
    <property type="match status" value="1"/>
</dbReference>
<dbReference type="InterPro" id="IPR013249">
    <property type="entry name" value="RNA_pol_sigma70_r4_t2"/>
</dbReference>
<dbReference type="PANTHER" id="PTHR43133:SF51">
    <property type="entry name" value="RNA POLYMERASE SIGMA FACTOR"/>
    <property type="match status" value="1"/>
</dbReference>
<dbReference type="SUPFAM" id="SSF49503">
    <property type="entry name" value="Cupredoxins"/>
    <property type="match status" value="1"/>
</dbReference>
<dbReference type="AlphaFoldDB" id="A0A225DWH1"/>
<gene>
    <name evidence="9" type="ORF">FRUB_03513</name>
</gene>
<dbReference type="Gene3D" id="1.10.10.10">
    <property type="entry name" value="Winged helix-like DNA-binding domain superfamily/Winged helix DNA-binding domain"/>
    <property type="match status" value="1"/>
</dbReference>
<dbReference type="PANTHER" id="PTHR43133">
    <property type="entry name" value="RNA POLYMERASE ECF-TYPE SIGMA FACTO"/>
    <property type="match status" value="1"/>
</dbReference>
<keyword evidence="6" id="KW-0472">Membrane</keyword>
<feature type="transmembrane region" description="Helical" evidence="6">
    <location>
        <begin position="247"/>
        <end position="268"/>
    </location>
</feature>
<dbReference type="CDD" id="cd06171">
    <property type="entry name" value="Sigma70_r4"/>
    <property type="match status" value="1"/>
</dbReference>
<evidence type="ECO:0000256" key="3">
    <source>
        <dbReference type="ARBA" id="ARBA00023082"/>
    </source>
</evidence>
<evidence type="ECO:0000256" key="5">
    <source>
        <dbReference type="SAM" id="MobiDB-lite"/>
    </source>
</evidence>
<sequence>MYQTASFRFTQQKWSAGEFPAAKFLNSFRDRRTSYWWNPTLGRSPRMPIRLRSPARLIPTGDDDRALLARFARTGDQTAFATLVQRHGPLVLGVCRRVLRDPHRADDAFQAVFLVLAKRAGAVAAGPSLANWLFGVARRVSLAARRDDRRWTRRQKRGAKEGEKTDQAATPDAATTQPAEWDDLLGSLDDELARLPDALRAAVLECYFREKTQDEAARTLGWSVSTLRRRLDRAKDLLRVRLTARGATFGAALIAGAVAASAATASVVPALVQATATVGVAGRAGGSVAASITRLAKGGTRMSLATKLGLGGLAVGTVALGVSFGAGVWSSDPQAPRNDLPAAVAPQTAVAAAEDPPAVVVKPTPVEKPGVPAKPTEVPRVTTPPVIPAQPPLIPAQPPKGSVQPPALGNEWATITGRVKMTNPPEKRSIAVVADKEHCLSRGAQFYEDLIVNPKNGGVKYVIVWLRPDSVDRKDPFPKDRIHPDLIRATSKNHVIDQPCCQFVPRVLAARVGDTLEIKNSAPVPHNINFSSDDQAFNVTIPPGQFHKLERPLVAQATPIPFKCDIHPWMAGRLRVFEHPYFAVTDDDGKFEIKNAPIGKWRLVVWQENGFHKGRAGILGEPIEVKSGGVEMPPVELELPKP</sequence>
<comment type="similarity">
    <text evidence="1">Belongs to the sigma-70 factor family. ECF subfamily.</text>
</comment>
<dbReference type="EMBL" id="NIDE01000004">
    <property type="protein sequence ID" value="OWK43914.1"/>
    <property type="molecule type" value="Genomic_DNA"/>
</dbReference>
<dbReference type="Pfam" id="PF08281">
    <property type="entry name" value="Sigma70_r4_2"/>
    <property type="match status" value="1"/>
</dbReference>
<feature type="region of interest" description="Disordered" evidence="5">
    <location>
        <begin position="360"/>
        <end position="384"/>
    </location>
</feature>
<keyword evidence="2" id="KW-0805">Transcription regulation</keyword>
<evidence type="ECO:0000256" key="2">
    <source>
        <dbReference type="ARBA" id="ARBA00023015"/>
    </source>
</evidence>
<keyword evidence="10" id="KW-1185">Reference proteome</keyword>